<name>A0A382C134_9ZZZZ</name>
<feature type="transmembrane region" description="Helical" evidence="1">
    <location>
        <begin position="48"/>
        <end position="71"/>
    </location>
</feature>
<feature type="transmembrane region" description="Helical" evidence="1">
    <location>
        <begin position="83"/>
        <end position="102"/>
    </location>
</feature>
<gene>
    <name evidence="2" type="ORF">METZ01_LOCUS172316</name>
</gene>
<feature type="transmembrane region" description="Helical" evidence="1">
    <location>
        <begin position="6"/>
        <end position="28"/>
    </location>
</feature>
<reference evidence="2" key="1">
    <citation type="submission" date="2018-05" db="EMBL/GenBank/DDBJ databases">
        <authorList>
            <person name="Lanie J.A."/>
            <person name="Ng W.-L."/>
            <person name="Kazmierczak K.M."/>
            <person name="Andrzejewski T.M."/>
            <person name="Davidsen T.M."/>
            <person name="Wayne K.J."/>
            <person name="Tettelin H."/>
            <person name="Glass J.I."/>
            <person name="Rusch D."/>
            <person name="Podicherti R."/>
            <person name="Tsui H.-C.T."/>
            <person name="Winkler M.E."/>
        </authorList>
    </citation>
    <scope>NUCLEOTIDE SEQUENCE</scope>
</reference>
<keyword evidence="1" id="KW-1133">Transmembrane helix</keyword>
<feature type="non-terminal residue" evidence="2">
    <location>
        <position position="1"/>
    </location>
</feature>
<evidence type="ECO:0008006" key="3">
    <source>
        <dbReference type="Google" id="ProtNLM"/>
    </source>
</evidence>
<proteinExistence type="predicted"/>
<feature type="transmembrane region" description="Helical" evidence="1">
    <location>
        <begin position="148"/>
        <end position="168"/>
    </location>
</feature>
<evidence type="ECO:0000256" key="1">
    <source>
        <dbReference type="SAM" id="Phobius"/>
    </source>
</evidence>
<feature type="transmembrane region" description="Helical" evidence="1">
    <location>
        <begin position="198"/>
        <end position="217"/>
    </location>
</feature>
<protein>
    <recommendedName>
        <fullName evidence="3">Copper resistance protein D domain-containing protein</fullName>
    </recommendedName>
</protein>
<feature type="transmembrane region" description="Helical" evidence="1">
    <location>
        <begin position="123"/>
        <end position="142"/>
    </location>
</feature>
<sequence>VDSYSLWVYAHILLFVYWLGADVGLYLVMVFVKNATLSFETRVTLIRLAFYIDLFPRITFALILPVGMHLVRDLGLYPISNGLMALGWTSGVLWSALHLGMVKFRNTGTSSVLARINRYYEGIGGLFFVLLGAVSVATGQPIETGWLAWKLLLFGAVFWIILGFDTMFRPFTTIMRMGPDGSTPQIETKVTRTVNLTMAWSILLYLVIAAIALLGTIKPIG</sequence>
<keyword evidence="1" id="KW-0812">Transmembrane</keyword>
<accession>A0A382C134</accession>
<evidence type="ECO:0000313" key="2">
    <source>
        <dbReference type="EMBL" id="SVB19462.1"/>
    </source>
</evidence>
<organism evidence="2">
    <name type="scientific">marine metagenome</name>
    <dbReference type="NCBI Taxonomy" id="408172"/>
    <lineage>
        <taxon>unclassified sequences</taxon>
        <taxon>metagenomes</taxon>
        <taxon>ecological metagenomes</taxon>
    </lineage>
</organism>
<dbReference type="EMBL" id="UINC01032198">
    <property type="protein sequence ID" value="SVB19462.1"/>
    <property type="molecule type" value="Genomic_DNA"/>
</dbReference>
<keyword evidence="1" id="KW-0472">Membrane</keyword>
<dbReference type="AlphaFoldDB" id="A0A382C134"/>